<keyword evidence="3" id="KW-1185">Reference proteome</keyword>
<dbReference type="Gene3D" id="1.20.120.450">
    <property type="entry name" value="dinb family like domain"/>
    <property type="match status" value="1"/>
</dbReference>
<accession>A0A4R5MP63</accession>
<dbReference type="SUPFAM" id="SSF109854">
    <property type="entry name" value="DinB/YfiT-like putative metalloenzymes"/>
    <property type="match status" value="1"/>
</dbReference>
<feature type="domain" description="DinB-like" evidence="1">
    <location>
        <begin position="42"/>
        <end position="161"/>
    </location>
</feature>
<evidence type="ECO:0000313" key="3">
    <source>
        <dbReference type="Proteomes" id="UP000295668"/>
    </source>
</evidence>
<dbReference type="EMBL" id="SJCY01000002">
    <property type="protein sequence ID" value="TDG37478.1"/>
    <property type="molecule type" value="Genomic_DNA"/>
</dbReference>
<protein>
    <submittedName>
        <fullName evidence="2">DinB family protein</fullName>
    </submittedName>
</protein>
<dbReference type="AlphaFoldDB" id="A0A4R5MP63"/>
<name>A0A4R5MP63_9SPHI</name>
<proteinExistence type="predicted"/>
<dbReference type="OrthoDB" id="9793216at2"/>
<dbReference type="Pfam" id="PF12867">
    <property type="entry name" value="DinB_2"/>
    <property type="match status" value="1"/>
</dbReference>
<evidence type="ECO:0000259" key="1">
    <source>
        <dbReference type="Pfam" id="PF12867"/>
    </source>
</evidence>
<dbReference type="InterPro" id="IPR024775">
    <property type="entry name" value="DinB-like"/>
</dbReference>
<evidence type="ECO:0000313" key="2">
    <source>
        <dbReference type="EMBL" id="TDG37478.1"/>
    </source>
</evidence>
<dbReference type="InterPro" id="IPR034660">
    <property type="entry name" value="DinB/YfiT-like"/>
</dbReference>
<organism evidence="2 3">
    <name type="scientific">Pedobacter changchengzhani</name>
    <dbReference type="NCBI Taxonomy" id="2529274"/>
    <lineage>
        <taxon>Bacteria</taxon>
        <taxon>Pseudomonadati</taxon>
        <taxon>Bacteroidota</taxon>
        <taxon>Sphingobacteriia</taxon>
        <taxon>Sphingobacteriales</taxon>
        <taxon>Sphingobacteriaceae</taxon>
        <taxon>Pedobacter</taxon>
    </lineage>
</organism>
<comment type="caution">
    <text evidence="2">The sequence shown here is derived from an EMBL/GenBank/DDBJ whole genome shotgun (WGS) entry which is preliminary data.</text>
</comment>
<gene>
    <name evidence="2" type="ORF">EZJ43_05015</name>
</gene>
<sequence length="169" mass="19698">MKRPQANEYPIWAENYISKVNGDVFELLNEQKQAVKVLFEKNTDQQNYAYATGKWTLKEMLGHIIDTERILVYRLTSFARNEKQQLPGFDEDEYVNNARFATRDLSDLTAEFVALRNANFYLFKSLSEEELDRSGVASGREISVRAILFVIAGHIQHHLQILKERYHVV</sequence>
<dbReference type="RefSeq" id="WP_133261571.1">
    <property type="nucleotide sequence ID" value="NZ_SJCY01000002.1"/>
</dbReference>
<reference evidence="2 3" key="1">
    <citation type="submission" date="2019-02" db="EMBL/GenBank/DDBJ databases">
        <title>Pedobacter sp. nov., a novel speices isolated from soil of pinguins habitat in Antarcitica.</title>
        <authorList>
            <person name="He R.-H."/>
        </authorList>
    </citation>
    <scope>NUCLEOTIDE SEQUENCE [LARGE SCALE GENOMIC DNA]</scope>
    <source>
        <strain evidence="2 3">E01020</strain>
    </source>
</reference>
<dbReference type="Proteomes" id="UP000295668">
    <property type="component" value="Unassembled WGS sequence"/>
</dbReference>